<dbReference type="EMBL" id="JBAWTH010000058">
    <property type="protein sequence ID" value="KAL2281202.1"/>
    <property type="molecule type" value="Genomic_DNA"/>
</dbReference>
<keyword evidence="1" id="KW-1133">Transmembrane helix</keyword>
<comment type="caution">
    <text evidence="2">The sequence shown here is derived from an EMBL/GenBank/DDBJ whole genome shotgun (WGS) entry which is preliminary data.</text>
</comment>
<accession>A0ABR4EFN0</accession>
<keyword evidence="1" id="KW-0812">Transmembrane</keyword>
<proteinExistence type="predicted"/>
<organism evidence="2 3">
    <name type="scientific">Diaporthe vaccinii</name>
    <dbReference type="NCBI Taxonomy" id="105482"/>
    <lineage>
        <taxon>Eukaryota</taxon>
        <taxon>Fungi</taxon>
        <taxon>Dikarya</taxon>
        <taxon>Ascomycota</taxon>
        <taxon>Pezizomycotina</taxon>
        <taxon>Sordariomycetes</taxon>
        <taxon>Sordariomycetidae</taxon>
        <taxon>Diaporthales</taxon>
        <taxon>Diaporthaceae</taxon>
        <taxon>Diaporthe</taxon>
        <taxon>Diaporthe eres species complex</taxon>
    </lineage>
</organism>
<evidence type="ECO:0000313" key="3">
    <source>
        <dbReference type="Proteomes" id="UP001600888"/>
    </source>
</evidence>
<dbReference type="Proteomes" id="UP001600888">
    <property type="component" value="Unassembled WGS sequence"/>
</dbReference>
<feature type="non-terminal residue" evidence="2">
    <location>
        <position position="412"/>
    </location>
</feature>
<sequence length="412" mass="46348">MDTSDRVSLVALIVSLIALVVAFLQLCQQYFATADGYRNCAESVIGPWHRTRHRRPAPSEFRFETVYDAPFIRLSSISECADRINDSDQHEKRVHLLCPLHANPCCEGERLLYETVRPLEALPYALPGGWRSKLPKWTGLRVIPKGTKAKYDGEEGSSTFRREYMEQSSAIVSWIGLMRALYLTYSLYGQVSNSDDMRAVLVRREIQQYKSCRQVTSNSTQPVVKQRRVHWDFLDSKITRPVAQTRIGDIILFALRRGMQLRTINVETGTLLAVGNGYSLSSANPSGLILTFTSTGHHEKPPSIIPGQYADKMLFGSLPGDADLVKRDFSLVSRGGKVDSDESILRRILKPHGLDSGDRIKFETLAARSDLKKLLCPLLPQKYANTATVCFLGWPWHRAAKVRPPSFQVPPT</sequence>
<keyword evidence="3" id="KW-1185">Reference proteome</keyword>
<gene>
    <name evidence="2" type="ORF">FJTKL_11655</name>
</gene>
<reference evidence="2 3" key="1">
    <citation type="submission" date="2024-03" db="EMBL/GenBank/DDBJ databases">
        <title>A high-quality draft genome sequence of Diaporthe vaccinii, a causative agent of upright dieback and viscid rot disease in cranberry plants.</title>
        <authorList>
            <person name="Sarrasin M."/>
            <person name="Lang B.F."/>
            <person name="Burger G."/>
        </authorList>
    </citation>
    <scope>NUCLEOTIDE SEQUENCE [LARGE SCALE GENOMIC DNA]</scope>
    <source>
        <strain evidence="2 3">IS7</strain>
    </source>
</reference>
<evidence type="ECO:0000256" key="1">
    <source>
        <dbReference type="SAM" id="Phobius"/>
    </source>
</evidence>
<name>A0ABR4EFN0_9PEZI</name>
<evidence type="ECO:0000313" key="2">
    <source>
        <dbReference type="EMBL" id="KAL2281202.1"/>
    </source>
</evidence>
<feature type="transmembrane region" description="Helical" evidence="1">
    <location>
        <begin position="7"/>
        <end position="26"/>
    </location>
</feature>
<protein>
    <submittedName>
        <fullName evidence="2">Uncharacterized protein</fullName>
    </submittedName>
</protein>
<keyword evidence="1" id="KW-0472">Membrane</keyword>